<accession>A0ABR6XZN8</accession>
<dbReference type="RefSeq" id="WP_186845027.1">
    <property type="nucleotide sequence ID" value="NZ_JACOME010000001.1"/>
</dbReference>
<sequence>MIKFFRHIRQRLVSKNKFSKYLIYAIGEIILVVLGILIALQINQNAENKKTNNTRKDYYVQLLEDLNKDKQFANEIIKLFEKDREEYNTYLEIYSAIDLSPSQVYDHLMTLNIMSTPLSFNSNTIESLRSSGEIILIPLTIRNKLIDVLRFQEEVLKSSDYSDKGKNNVLQDLGIYRGASTLDSRLQNQSQLKSYLEFDKNMPQIILGLDAVQRWKEVSENDSISYLKLMTEDIDVVIDLIELELTKHEG</sequence>
<keyword evidence="1" id="KW-0472">Membrane</keyword>
<keyword evidence="1" id="KW-0812">Transmembrane</keyword>
<evidence type="ECO:0000313" key="2">
    <source>
        <dbReference type="EMBL" id="MBC3845940.1"/>
    </source>
</evidence>
<name>A0ABR6XZN8_9FLAO</name>
<comment type="caution">
    <text evidence="2">The sequence shown here is derived from an EMBL/GenBank/DDBJ whole genome shotgun (WGS) entry which is preliminary data.</text>
</comment>
<feature type="transmembrane region" description="Helical" evidence="1">
    <location>
        <begin position="21"/>
        <end position="42"/>
    </location>
</feature>
<dbReference type="Proteomes" id="UP000607435">
    <property type="component" value="Unassembled WGS sequence"/>
</dbReference>
<keyword evidence="3" id="KW-1185">Reference proteome</keyword>
<dbReference type="EMBL" id="JACOME010000001">
    <property type="protein sequence ID" value="MBC3845940.1"/>
    <property type="molecule type" value="Genomic_DNA"/>
</dbReference>
<evidence type="ECO:0000313" key="3">
    <source>
        <dbReference type="Proteomes" id="UP000607435"/>
    </source>
</evidence>
<reference evidence="2 3" key="1">
    <citation type="submission" date="2020-08" db="EMBL/GenBank/DDBJ databases">
        <title>Winogradskyella ouciana sp. nov., isolated from the hadal seawater of the Mariana Trench.</title>
        <authorList>
            <person name="He X."/>
        </authorList>
    </citation>
    <scope>NUCLEOTIDE SEQUENCE [LARGE SCALE GENOMIC DNA]</scope>
    <source>
        <strain evidence="2 3">KCTC 22026</strain>
    </source>
</reference>
<proteinExistence type="predicted"/>
<evidence type="ECO:0000256" key="1">
    <source>
        <dbReference type="SAM" id="Phobius"/>
    </source>
</evidence>
<protein>
    <submittedName>
        <fullName evidence="2">Uncharacterized protein</fullName>
    </submittedName>
</protein>
<keyword evidence="1" id="KW-1133">Transmembrane helix</keyword>
<gene>
    <name evidence="2" type="ORF">H6H04_06090</name>
</gene>
<organism evidence="2 3">
    <name type="scientific">Winogradskyella echinorum</name>
    <dbReference type="NCBI Taxonomy" id="538189"/>
    <lineage>
        <taxon>Bacteria</taxon>
        <taxon>Pseudomonadati</taxon>
        <taxon>Bacteroidota</taxon>
        <taxon>Flavobacteriia</taxon>
        <taxon>Flavobacteriales</taxon>
        <taxon>Flavobacteriaceae</taxon>
        <taxon>Winogradskyella</taxon>
    </lineage>
</organism>